<evidence type="ECO:0008006" key="3">
    <source>
        <dbReference type="Google" id="ProtNLM"/>
    </source>
</evidence>
<gene>
    <name evidence="1" type="ORF">JOF28_000444</name>
</gene>
<sequence>MDSPFRPGFGKSPPFLAGRTDALIQLQSGLEVGQWPQERGILMTGLRGVGKTVMLNHGEDLAAEAGWQVVSETASRGFFERIVGVHLPQILQRLRPGPAFRITGVSLASLGSISVEYPDGRTETPTFRGMVKQILDLQAGRGGLLFTLDEVSSASAAEIGVFAGEYQHLVREDAEVAFMGAGVQGEVKGLLADSSSTFLRRCAHVTIGMLSYEQTISAFQKPIVEHGRAASDATLEYLARAAQGYPFLVQSIGDIAWRATPDAREISLIDAETGHRKARRSMGAFIHEPALSGLSRVDRSYLAAMARDDGPSRSEDIRVRMGNVEPGYASMYRARLLAAGLIQEAGYGYVDIKFPYLREYLRNLIAANARLDRIDGLSLDAGFPPPPALD</sequence>
<reference evidence="1" key="1">
    <citation type="submission" date="2021-02" db="EMBL/GenBank/DDBJ databases">
        <title>Sequencing the genomes of 1000 actinobacteria strains.</title>
        <authorList>
            <person name="Klenk H.-P."/>
        </authorList>
    </citation>
    <scope>NUCLEOTIDE SEQUENCE</scope>
    <source>
        <strain evidence="1">DSM 22850</strain>
    </source>
</reference>
<protein>
    <recommendedName>
        <fullName evidence="3">ATP-binding protein</fullName>
    </recommendedName>
</protein>
<dbReference type="EMBL" id="JAFIDA010000001">
    <property type="protein sequence ID" value="MBP1325212.1"/>
    <property type="molecule type" value="Genomic_DNA"/>
</dbReference>
<organism evidence="1 2">
    <name type="scientific">Leucobacter exalbidus</name>
    <dbReference type="NCBI Taxonomy" id="662960"/>
    <lineage>
        <taxon>Bacteria</taxon>
        <taxon>Bacillati</taxon>
        <taxon>Actinomycetota</taxon>
        <taxon>Actinomycetes</taxon>
        <taxon>Micrococcales</taxon>
        <taxon>Microbacteriaceae</taxon>
        <taxon>Leucobacter</taxon>
    </lineage>
</organism>
<accession>A0A940PRA7</accession>
<dbReference type="SUPFAM" id="SSF52540">
    <property type="entry name" value="P-loop containing nucleoside triphosphate hydrolases"/>
    <property type="match status" value="1"/>
</dbReference>
<evidence type="ECO:0000313" key="1">
    <source>
        <dbReference type="EMBL" id="MBP1325212.1"/>
    </source>
</evidence>
<proteinExistence type="predicted"/>
<dbReference type="RefSeq" id="WP_209704272.1">
    <property type="nucleotide sequence ID" value="NZ_JAFIDA010000001.1"/>
</dbReference>
<dbReference type="AlphaFoldDB" id="A0A940PRA7"/>
<dbReference type="InterPro" id="IPR027417">
    <property type="entry name" value="P-loop_NTPase"/>
</dbReference>
<name>A0A940PRA7_9MICO</name>
<dbReference type="Proteomes" id="UP000675163">
    <property type="component" value="Unassembled WGS sequence"/>
</dbReference>
<comment type="caution">
    <text evidence="1">The sequence shown here is derived from an EMBL/GenBank/DDBJ whole genome shotgun (WGS) entry which is preliminary data.</text>
</comment>
<dbReference type="Gene3D" id="3.40.50.300">
    <property type="entry name" value="P-loop containing nucleotide triphosphate hydrolases"/>
    <property type="match status" value="1"/>
</dbReference>
<evidence type="ECO:0000313" key="2">
    <source>
        <dbReference type="Proteomes" id="UP000675163"/>
    </source>
</evidence>
<keyword evidence="2" id="KW-1185">Reference proteome</keyword>